<name>A0ABW8JW98_9GAMM</name>
<proteinExistence type="predicted"/>
<evidence type="ECO:0000313" key="3">
    <source>
        <dbReference type="Proteomes" id="UP001620460"/>
    </source>
</evidence>
<organism evidence="2 3">
    <name type="scientific">Dyella ginsengisoli</name>
    <dbReference type="NCBI Taxonomy" id="363848"/>
    <lineage>
        <taxon>Bacteria</taxon>
        <taxon>Pseudomonadati</taxon>
        <taxon>Pseudomonadota</taxon>
        <taxon>Gammaproteobacteria</taxon>
        <taxon>Lysobacterales</taxon>
        <taxon>Rhodanobacteraceae</taxon>
        <taxon>Dyella</taxon>
    </lineage>
</organism>
<sequence>MAEPIAPESATDDTAVSRWFGSAFGQLHPQLQTLHRRGGTLHGPLTIRFGRGLVGVFGRRLARKLGIPTDGTVHRLQVGIHHLDGRLHWDRRFDDGARFASTFRPYGRWPDGGWIEETGAITLRLQVDVVDGGWQWRCIGARLGRWPLPLWLLPRTHAGKRIEAGDYRFDVSIALPLLGEVLGYGGLLQLADDGDQ</sequence>
<dbReference type="Pfam" id="PF13761">
    <property type="entry name" value="DUF4166"/>
    <property type="match status" value="1"/>
</dbReference>
<reference evidence="2 3" key="1">
    <citation type="submission" date="2020-10" db="EMBL/GenBank/DDBJ databases">
        <title>Phylogeny of dyella-like bacteria.</title>
        <authorList>
            <person name="Fu J."/>
        </authorList>
    </citation>
    <scope>NUCLEOTIDE SEQUENCE [LARGE SCALE GENOMIC DNA]</scope>
    <source>
        <strain evidence="2 3">Gsoil3046</strain>
    </source>
</reference>
<keyword evidence="3" id="KW-1185">Reference proteome</keyword>
<gene>
    <name evidence="2" type="ORF">ISP17_08235</name>
</gene>
<feature type="domain" description="DUF4166" evidence="1">
    <location>
        <begin position="27"/>
        <end position="187"/>
    </location>
</feature>
<evidence type="ECO:0000259" key="1">
    <source>
        <dbReference type="Pfam" id="PF13761"/>
    </source>
</evidence>
<dbReference type="EMBL" id="JADIKM010000002">
    <property type="protein sequence ID" value="MFK2903950.1"/>
    <property type="molecule type" value="Genomic_DNA"/>
</dbReference>
<dbReference type="Proteomes" id="UP001620460">
    <property type="component" value="Unassembled WGS sequence"/>
</dbReference>
<dbReference type="RefSeq" id="WP_404631967.1">
    <property type="nucleotide sequence ID" value="NZ_JADIKM010000002.1"/>
</dbReference>
<comment type="caution">
    <text evidence="2">The sequence shown here is derived from an EMBL/GenBank/DDBJ whole genome shotgun (WGS) entry which is preliminary data.</text>
</comment>
<accession>A0ABW8JW98</accession>
<protein>
    <submittedName>
        <fullName evidence="2">DUF4166 domain-containing protein</fullName>
    </submittedName>
</protein>
<evidence type="ECO:0000313" key="2">
    <source>
        <dbReference type="EMBL" id="MFK2903950.1"/>
    </source>
</evidence>
<dbReference type="InterPro" id="IPR025311">
    <property type="entry name" value="DUF4166"/>
</dbReference>